<gene>
    <name evidence="1" type="ORF">BamMEX5DRAFT_6519</name>
</gene>
<organism evidence="1 2">
    <name type="scientific">Burkholderia ambifaria MEX-5</name>
    <dbReference type="NCBI Taxonomy" id="396597"/>
    <lineage>
        <taxon>Bacteria</taxon>
        <taxon>Pseudomonadati</taxon>
        <taxon>Pseudomonadota</taxon>
        <taxon>Betaproteobacteria</taxon>
        <taxon>Burkholderiales</taxon>
        <taxon>Burkholderiaceae</taxon>
        <taxon>Burkholderia</taxon>
        <taxon>Burkholderia cepacia complex</taxon>
    </lineage>
</organism>
<comment type="caution">
    <text evidence="1">The sequence shown here is derived from an EMBL/GenBank/DDBJ whole genome shotgun (WGS) entry which is preliminary data.</text>
</comment>
<sequence>MALPRFHGQYVMRQRVGFPIRQEYSSRSTRQFDATGALTVAIGSVDGRHFDLQCPVGLRPSAGRVSSPEPIREMYPPACRAALKTIAKRDADALCLNGIRLLPSAGRCPGHPALRLIHPLVSIHPDAATRCSSAPCSYPPSRLARSCLAGLLRAQIQQRKRHNQALIALARRRCDILFAMLRDGTIYQPKSAPNLTVSVNQSLALNKTDIARGGARWNQPRGAARAGDPRGT</sequence>
<evidence type="ECO:0008006" key="3">
    <source>
        <dbReference type="Google" id="ProtNLM"/>
    </source>
</evidence>
<evidence type="ECO:0000313" key="2">
    <source>
        <dbReference type="Proteomes" id="UP000004814"/>
    </source>
</evidence>
<dbReference type="EMBL" id="ABLK01000400">
    <property type="protein sequence ID" value="EDT37708.1"/>
    <property type="molecule type" value="Genomic_DNA"/>
</dbReference>
<dbReference type="Proteomes" id="UP000004814">
    <property type="component" value="Unassembled WGS sequence"/>
</dbReference>
<protein>
    <recommendedName>
        <fullName evidence="3">Transposase IS116/IS110/IS902 family protein</fullName>
    </recommendedName>
</protein>
<dbReference type="AlphaFoldDB" id="B1TFF3"/>
<reference evidence="1 2" key="1">
    <citation type="submission" date="2008-03" db="EMBL/GenBank/DDBJ databases">
        <title>Sequencing of the draft genome and assembly of Burkholderia ambifaria MEX-5.</title>
        <authorList>
            <consortium name="US DOE Joint Genome Institute (JGI-PGF)"/>
            <person name="Copeland A."/>
            <person name="Lucas S."/>
            <person name="Lapidus A."/>
            <person name="Glavina del Rio T."/>
            <person name="Dalin E."/>
            <person name="Tice H."/>
            <person name="Bruce D."/>
            <person name="Goodwin L."/>
            <person name="Pitluck S."/>
            <person name="Larimer F."/>
            <person name="Land M.L."/>
            <person name="Hauser L."/>
            <person name="Tiedje J."/>
            <person name="Richardson P."/>
        </authorList>
    </citation>
    <scope>NUCLEOTIDE SEQUENCE [LARGE SCALE GENOMIC DNA]</scope>
    <source>
        <strain evidence="1 2">MEX-5</strain>
    </source>
</reference>
<accession>B1TFF3</accession>
<name>B1TFF3_9BURK</name>
<proteinExistence type="predicted"/>
<evidence type="ECO:0000313" key="1">
    <source>
        <dbReference type="EMBL" id="EDT37708.1"/>
    </source>
</evidence>
<dbReference type="PATRIC" id="fig|396597.7.peg.879"/>